<dbReference type="EMBL" id="MGGB01000061">
    <property type="protein sequence ID" value="OGM18011.1"/>
    <property type="molecule type" value="Genomic_DNA"/>
</dbReference>
<organism evidence="1 2">
    <name type="scientific">Candidatus Woesebacteria bacterium RIFCSPHIGHO2_01_FULL_37_10</name>
    <dbReference type="NCBI Taxonomy" id="1802489"/>
    <lineage>
        <taxon>Bacteria</taxon>
        <taxon>Candidatus Woeseibacteriota</taxon>
    </lineage>
</organism>
<gene>
    <name evidence="1" type="ORF">A2685_00935</name>
</gene>
<accession>A0A1F7XSM6</accession>
<evidence type="ECO:0000313" key="1">
    <source>
        <dbReference type="EMBL" id="OGM18011.1"/>
    </source>
</evidence>
<sequence>MFNEIEDFIIPNKDSKLQSVISPRLIVRLDHRVVLVRFKETSWYGFPGGKLKFNEYTEKSNLLDVGSFPTLQREVKEECGIDISILKDKIRFFGLSEIKIVDEFKKNIRNFLSPFFYISIKENTIHQGGDQLNTNRSLLLNESRSLGRGGLHTYKDSSLDNLIQTLKENPSVRLHDLMGNPGEVLMFPDARIATNMLIRRRGSLGGFLSGSSPIYFQMYPEPKPLYGPPEWAK</sequence>
<evidence type="ECO:0000313" key="2">
    <source>
        <dbReference type="Proteomes" id="UP000178446"/>
    </source>
</evidence>
<dbReference type="Gene3D" id="3.90.79.10">
    <property type="entry name" value="Nucleoside Triphosphate Pyrophosphohydrolase"/>
    <property type="match status" value="1"/>
</dbReference>
<protein>
    <recommendedName>
        <fullName evidence="3">Nudix hydrolase domain-containing protein</fullName>
    </recommendedName>
</protein>
<proteinExistence type="predicted"/>
<dbReference type="Proteomes" id="UP000178446">
    <property type="component" value="Unassembled WGS sequence"/>
</dbReference>
<name>A0A1F7XSM6_9BACT</name>
<dbReference type="AlphaFoldDB" id="A0A1F7XSM6"/>
<dbReference type="InterPro" id="IPR015797">
    <property type="entry name" value="NUDIX_hydrolase-like_dom_sf"/>
</dbReference>
<comment type="caution">
    <text evidence="1">The sequence shown here is derived from an EMBL/GenBank/DDBJ whole genome shotgun (WGS) entry which is preliminary data.</text>
</comment>
<dbReference type="SUPFAM" id="SSF55811">
    <property type="entry name" value="Nudix"/>
    <property type="match status" value="1"/>
</dbReference>
<evidence type="ECO:0008006" key="3">
    <source>
        <dbReference type="Google" id="ProtNLM"/>
    </source>
</evidence>
<reference evidence="1 2" key="1">
    <citation type="journal article" date="2016" name="Nat. Commun.">
        <title>Thousands of microbial genomes shed light on interconnected biogeochemical processes in an aquifer system.</title>
        <authorList>
            <person name="Anantharaman K."/>
            <person name="Brown C.T."/>
            <person name="Hug L.A."/>
            <person name="Sharon I."/>
            <person name="Castelle C.J."/>
            <person name="Probst A.J."/>
            <person name="Thomas B.C."/>
            <person name="Singh A."/>
            <person name="Wilkins M.J."/>
            <person name="Karaoz U."/>
            <person name="Brodie E.L."/>
            <person name="Williams K.H."/>
            <person name="Hubbard S.S."/>
            <person name="Banfield J.F."/>
        </authorList>
    </citation>
    <scope>NUCLEOTIDE SEQUENCE [LARGE SCALE GENOMIC DNA]</scope>
</reference>